<dbReference type="InterPro" id="IPR001412">
    <property type="entry name" value="aa-tRNA-synth_I_CS"/>
</dbReference>
<evidence type="ECO:0000256" key="7">
    <source>
        <dbReference type="ARBA" id="ARBA00048248"/>
    </source>
</evidence>
<dbReference type="NCBIfam" id="TIGR00234">
    <property type="entry name" value="tyrS"/>
    <property type="match status" value="1"/>
</dbReference>
<keyword evidence="9" id="KW-0694">RNA-binding</keyword>
<keyword evidence="5 10" id="KW-0648">Protein biosynthesis</keyword>
<accession>A0ABZ2GXS6</accession>
<dbReference type="PROSITE" id="PS00178">
    <property type="entry name" value="AA_TRNA_LIGASE_I"/>
    <property type="match status" value="1"/>
</dbReference>
<name>A0ABZ2GXS6_9GAMM</name>
<protein>
    <recommendedName>
        <fullName evidence="1 8">Tyrosine--tRNA ligase</fullName>
        <ecNumber evidence="1 8">6.1.1.1</ecNumber>
    </recommendedName>
</protein>
<dbReference type="InterPro" id="IPR024088">
    <property type="entry name" value="Tyr-tRNA-ligase_bac-type"/>
</dbReference>
<evidence type="ECO:0000313" key="11">
    <source>
        <dbReference type="EMBL" id="WWR11925.1"/>
    </source>
</evidence>
<dbReference type="SUPFAM" id="SSF52374">
    <property type="entry name" value="Nucleotidylyl transferase"/>
    <property type="match status" value="1"/>
</dbReference>
<evidence type="ECO:0000256" key="1">
    <source>
        <dbReference type="ARBA" id="ARBA00013160"/>
    </source>
</evidence>
<dbReference type="PANTHER" id="PTHR11766">
    <property type="entry name" value="TYROSYL-TRNA SYNTHETASE"/>
    <property type="match status" value="1"/>
</dbReference>
<organism evidence="11 12">
    <name type="scientific">Candidatus Legionella polyplacis</name>
    <dbReference type="NCBI Taxonomy" id="2005262"/>
    <lineage>
        <taxon>Bacteria</taxon>
        <taxon>Pseudomonadati</taxon>
        <taxon>Pseudomonadota</taxon>
        <taxon>Gammaproteobacteria</taxon>
        <taxon>Legionellales</taxon>
        <taxon>Legionellaceae</taxon>
        <taxon>Legionella</taxon>
    </lineage>
</organism>
<comment type="similarity">
    <text evidence="10">Belongs to the class-I aminoacyl-tRNA synthetase family.</text>
</comment>
<evidence type="ECO:0000256" key="9">
    <source>
        <dbReference type="PROSITE-ProRule" id="PRU00182"/>
    </source>
</evidence>
<dbReference type="Pfam" id="PF00579">
    <property type="entry name" value="tRNA-synt_1b"/>
    <property type="match status" value="1"/>
</dbReference>
<keyword evidence="12" id="KW-1185">Reference proteome</keyword>
<reference evidence="11" key="1">
    <citation type="submission" date="2023-09" db="EMBL/GenBank/DDBJ databases">
        <title>Genomes of two closely related lineages of the louse Polyplax serrata with different host specificities.</title>
        <authorList>
            <person name="Martinu J."/>
            <person name="Tarabai H."/>
            <person name="Stefka J."/>
            <person name="Hypsa V."/>
        </authorList>
    </citation>
    <scope>NUCLEOTIDE SEQUENCE [LARGE SCALE GENOMIC DNA]</scope>
    <source>
        <strain evidence="11">HR10_N</strain>
    </source>
</reference>
<dbReference type="Gene3D" id="3.40.50.620">
    <property type="entry name" value="HUPs"/>
    <property type="match status" value="1"/>
</dbReference>
<dbReference type="SUPFAM" id="SSF55174">
    <property type="entry name" value="Alpha-L RNA-binding motif"/>
    <property type="match status" value="1"/>
</dbReference>
<evidence type="ECO:0000256" key="6">
    <source>
        <dbReference type="ARBA" id="ARBA00023146"/>
    </source>
</evidence>
<evidence type="ECO:0000256" key="2">
    <source>
        <dbReference type="ARBA" id="ARBA00022598"/>
    </source>
</evidence>
<dbReference type="Proteomes" id="UP001360424">
    <property type="component" value="Chromosome"/>
</dbReference>
<dbReference type="InterPro" id="IPR002307">
    <property type="entry name" value="Tyr-tRNA-ligase"/>
</dbReference>
<evidence type="ECO:0000256" key="5">
    <source>
        <dbReference type="ARBA" id="ARBA00022917"/>
    </source>
</evidence>
<keyword evidence="3 10" id="KW-0547">Nucleotide-binding</keyword>
<dbReference type="InterPro" id="IPR036986">
    <property type="entry name" value="S4_RNA-bd_sf"/>
</dbReference>
<dbReference type="InterPro" id="IPR014729">
    <property type="entry name" value="Rossmann-like_a/b/a_fold"/>
</dbReference>
<keyword evidence="6 10" id="KW-0030">Aminoacyl-tRNA synthetase</keyword>
<proteinExistence type="inferred from homology"/>
<dbReference type="GO" id="GO:0004831">
    <property type="term" value="F:tyrosine-tRNA ligase activity"/>
    <property type="evidence" value="ECO:0007669"/>
    <property type="project" value="UniProtKB-EC"/>
</dbReference>
<dbReference type="RefSeq" id="WP_338521404.1">
    <property type="nucleotide sequence ID" value="NZ_CP135136.1"/>
</dbReference>
<dbReference type="EC" id="6.1.1.1" evidence="1 8"/>
<dbReference type="PRINTS" id="PR01040">
    <property type="entry name" value="TRNASYNTHTYR"/>
</dbReference>
<evidence type="ECO:0000256" key="8">
    <source>
        <dbReference type="NCBIfam" id="TIGR00234"/>
    </source>
</evidence>
<comment type="catalytic activity">
    <reaction evidence="7">
        <text>tRNA(Tyr) + L-tyrosine + ATP = L-tyrosyl-tRNA(Tyr) + AMP + diphosphate + H(+)</text>
        <dbReference type="Rhea" id="RHEA:10220"/>
        <dbReference type="Rhea" id="RHEA-COMP:9706"/>
        <dbReference type="Rhea" id="RHEA-COMP:9707"/>
        <dbReference type="ChEBI" id="CHEBI:15378"/>
        <dbReference type="ChEBI" id="CHEBI:30616"/>
        <dbReference type="ChEBI" id="CHEBI:33019"/>
        <dbReference type="ChEBI" id="CHEBI:58315"/>
        <dbReference type="ChEBI" id="CHEBI:78442"/>
        <dbReference type="ChEBI" id="CHEBI:78536"/>
        <dbReference type="ChEBI" id="CHEBI:456215"/>
        <dbReference type="EC" id="6.1.1.1"/>
    </reaction>
</comment>
<sequence length="405" mass="46832">MLEIYSSKKQVWYDKLISGCCEIISISELIYKLKSKKKLVIKAGFDPTSADLHLGHVLILKKLSQFQMLGHQIICLIGDFTARIGDPSGSSVSRVPLSKESIWNNIRFYEEQIFKVLDRNKTKIVYNSAWLNTLSIEDFFSLMSKCSVSRIFQREDFRRRYSLKKSILINEFLYPLLQGYDSVVLNADVEVGGIDQKFNLLIGREIQKKYGLTPQCVMMLPLMTGLDGVRKMSKSFNNYIGINESPEEIFGKIMSISDNTMWHYIKVLDLKSLCGFDLFSQTKKISGLDIMNVKVLLAKELVMFLYTRKDANLAHKIFIDKFRNKLVPENLIIETILYDEGLSIINILRHLNFSRSNSESFRLIKQGAVKIDGKRIFDLSVRFFENKIYIIQVGKLRFSKFILKK</sequence>
<evidence type="ECO:0000313" key="12">
    <source>
        <dbReference type="Proteomes" id="UP001360424"/>
    </source>
</evidence>
<dbReference type="Gene3D" id="1.10.240.10">
    <property type="entry name" value="Tyrosyl-Transfer RNA Synthetase"/>
    <property type="match status" value="1"/>
</dbReference>
<evidence type="ECO:0000256" key="3">
    <source>
        <dbReference type="ARBA" id="ARBA00022741"/>
    </source>
</evidence>
<dbReference type="CDD" id="cd00165">
    <property type="entry name" value="S4"/>
    <property type="match status" value="1"/>
</dbReference>
<dbReference type="PROSITE" id="PS50889">
    <property type="entry name" value="S4"/>
    <property type="match status" value="1"/>
</dbReference>
<gene>
    <name evidence="11" type="primary">tyrS</name>
    <name evidence="11" type="ORF">RQL38_02045</name>
</gene>
<dbReference type="InterPro" id="IPR002305">
    <property type="entry name" value="aa-tRNA-synth_Ic"/>
</dbReference>
<dbReference type="PANTHER" id="PTHR11766:SF1">
    <property type="entry name" value="TYROSINE--TRNA LIGASE"/>
    <property type="match status" value="1"/>
</dbReference>
<dbReference type="Gene3D" id="3.10.290.10">
    <property type="entry name" value="RNA-binding S4 domain"/>
    <property type="match status" value="1"/>
</dbReference>
<dbReference type="CDD" id="cd00805">
    <property type="entry name" value="TyrRS_core"/>
    <property type="match status" value="1"/>
</dbReference>
<keyword evidence="2 10" id="KW-0436">Ligase</keyword>
<evidence type="ECO:0000256" key="4">
    <source>
        <dbReference type="ARBA" id="ARBA00022840"/>
    </source>
</evidence>
<dbReference type="EMBL" id="CP135136">
    <property type="protein sequence ID" value="WWR11925.1"/>
    <property type="molecule type" value="Genomic_DNA"/>
</dbReference>
<keyword evidence="4 10" id="KW-0067">ATP-binding</keyword>
<evidence type="ECO:0000256" key="10">
    <source>
        <dbReference type="RuleBase" id="RU363036"/>
    </source>
</evidence>